<dbReference type="EMBL" id="MCFH01000010">
    <property type="protein sequence ID" value="ORX54641.1"/>
    <property type="molecule type" value="Genomic_DNA"/>
</dbReference>
<sequence length="1359" mass="159449">MLKKKNFIYRVTYLFELIILFTNAYSKVHQFSVVFPVNRNTTKVGLKINNKIVDLDDTDYPIWRGEYELDKKETYSYVSYSITDKNKIIKEENFKRLAQPSNMNSNQPLNEFFNRNDSIYNHPDLSTVVGNQITRNQNKYSELFSDNFISTIYLNGDISGYKDLENAHYTNSQNSPSLNVSATIITPYSVGKFENLLLEINALADNINTDIYFTTYYSNKYYFQKNHNPKKTSYFLSYKEYSLTQPQTSPTDKLYYNLFNKTSIQLVSTSSDNLMLRHKMYTDICNVMDVPSAQVGFTRVYFNNNPIGFYLIKENPNIDYFKNEFNTTEMYGQMNSHFSPMKYNGEFDLIETFPKLLINENIDSYANYWYQGIESPETFHSKNDLAKLFYMTENFNSLDQLKKNFNYDSFLKIMTIDYILNNQHGYLYNGTNYFLYYDKTKNQWNYHEGYFSSPLNDWSKNYTYTEFEEFRFIGKGKQDTRRPIFDNLMNYSSEKHNTRDYINYIVNNFFGTTLFLDRMDSIFNMVHADLKWDGSLEPILDKNNNQINKMSNIEKDYASLKIFIKKRRDEIIKSNRNINLFSIYSIFTNAFLISFIIIFIHLLYGVFINPFVWYFFSNKKTRLFPFTFFKLWLVALFELVIMIIISYFLIGSNLKFSYYKVLCRKIYNYIINNYATFSIPFITFNIICWLLLNRESFMILLGAPFVKWPSLNKKSLAIYNEMDSSSTIINDEEDDGFTLYSDTYDNSSASNNTIIFNNNSDSANNYSTHDRDSNGDKGINYNKHNSTDTNNSFININLGNDGIPNEEIGNVIEIDIVHGNKNKSNHSDVDDISEASNSINEKLSCKNYGENISFQKEYIRRKNAFSYSDKQSKIVSMYKSINHAFLIVCHNSSDVLPATLENLLKITTPMSIFIAENGSSPSEKQKMKEIVDRYSHHFRCTHPNYCGLNIIYANLNEGSKTLAQFCLINNLFWSGIDIKYISIIDDDVLIPENWVEEEILSYFKKDQNVKALAYPIIASNRREGIVSAFQNLEYIISMYSKKVHKDIGTVVFPSGAMSTWSTPFLLECLYRHDTVFRGDDLQLGLRLHTMYGKPQFCDPNELHDGNYKIEIAHVIIDTLVPRCYFHLKEYLPHFLGENMKDCDCGQYSLSRQRVAYWEPARHRFLFKFLYCLLHKCRWNHRATLTAKLFCFDFIISILNDYAFLVLLVFMFLMHSYLPALMIVCICIAISLISLDIFNLIIARNNPKIKLPFEVCVVFPIFYQILSTNFCRIATIIYTLSYYLPFVRTNDSIKERALKRDISNMTIPDIMTIPDSEKAIANVSEVTEFLAFKKKMKYQNRKIQIFKKYKPTKENETKEE</sequence>
<reference evidence="2 3" key="2">
    <citation type="submission" date="2016-08" db="EMBL/GenBank/DDBJ databases">
        <title>Pervasive Adenine N6-methylation of Active Genes in Fungi.</title>
        <authorList>
            <consortium name="DOE Joint Genome Institute"/>
            <person name="Mondo S.J."/>
            <person name="Dannebaum R.O."/>
            <person name="Kuo R.C."/>
            <person name="Labutti K."/>
            <person name="Haridas S."/>
            <person name="Kuo A."/>
            <person name="Salamov A."/>
            <person name="Ahrendt S.R."/>
            <person name="Lipzen A."/>
            <person name="Sullivan W."/>
            <person name="Andreopoulos W.B."/>
            <person name="Clum A."/>
            <person name="Lindquist E."/>
            <person name="Daum C."/>
            <person name="Ramamoorthy G.K."/>
            <person name="Gryganskyi A."/>
            <person name="Culley D."/>
            <person name="Magnuson J.K."/>
            <person name="James T.Y."/>
            <person name="O'Malley M.A."/>
            <person name="Stajich J.E."/>
            <person name="Spatafora J.W."/>
            <person name="Visel A."/>
            <person name="Grigoriev I.V."/>
        </authorList>
    </citation>
    <scope>NUCLEOTIDE SEQUENCE [LARGE SCALE GENOMIC DNA]</scope>
    <source>
        <strain evidence="3">finn</strain>
    </source>
</reference>
<dbReference type="InterPro" id="IPR029044">
    <property type="entry name" value="Nucleotide-diphossugar_trans"/>
</dbReference>
<feature type="transmembrane region" description="Helical" evidence="1">
    <location>
        <begin position="628"/>
        <end position="650"/>
    </location>
</feature>
<feature type="transmembrane region" description="Helical" evidence="1">
    <location>
        <begin position="1188"/>
        <end position="1213"/>
    </location>
</feature>
<feature type="transmembrane region" description="Helical" evidence="1">
    <location>
        <begin position="7"/>
        <end position="25"/>
    </location>
</feature>
<gene>
    <name evidence="2" type="ORF">BCR36DRAFT_347519</name>
</gene>
<evidence type="ECO:0000313" key="2">
    <source>
        <dbReference type="EMBL" id="ORX54641.1"/>
    </source>
</evidence>
<feature type="transmembrane region" description="Helical" evidence="1">
    <location>
        <begin position="583"/>
        <end position="616"/>
    </location>
</feature>
<comment type="caution">
    <text evidence="2">The sequence shown here is derived from an EMBL/GenBank/DDBJ whole genome shotgun (WGS) entry which is preliminary data.</text>
</comment>
<keyword evidence="1" id="KW-0812">Transmembrane</keyword>
<dbReference type="InterPro" id="IPR014867">
    <property type="entry name" value="Spore_coat_CotH_CotH2/3/7"/>
</dbReference>
<accession>A0A1Y1VFZ2</accession>
<dbReference type="OrthoDB" id="2125500at2759"/>
<organism evidence="2 3">
    <name type="scientific">Piromyces finnis</name>
    <dbReference type="NCBI Taxonomy" id="1754191"/>
    <lineage>
        <taxon>Eukaryota</taxon>
        <taxon>Fungi</taxon>
        <taxon>Fungi incertae sedis</taxon>
        <taxon>Chytridiomycota</taxon>
        <taxon>Chytridiomycota incertae sedis</taxon>
        <taxon>Neocallimastigomycetes</taxon>
        <taxon>Neocallimastigales</taxon>
        <taxon>Neocallimastigaceae</taxon>
        <taxon>Piromyces</taxon>
    </lineage>
</organism>
<feature type="transmembrane region" description="Helical" evidence="1">
    <location>
        <begin position="670"/>
        <end position="692"/>
    </location>
</feature>
<evidence type="ECO:0000256" key="1">
    <source>
        <dbReference type="SAM" id="Phobius"/>
    </source>
</evidence>
<protein>
    <submittedName>
        <fullName evidence="2">Uncharacterized protein</fullName>
    </submittedName>
</protein>
<keyword evidence="1" id="KW-0472">Membrane</keyword>
<dbReference type="STRING" id="1754191.A0A1Y1VFZ2"/>
<reference evidence="2 3" key="1">
    <citation type="submission" date="2016-08" db="EMBL/GenBank/DDBJ databases">
        <title>Genomes of anaerobic fungi encode conserved fungal cellulosomes for biomass hydrolysis.</title>
        <authorList>
            <consortium name="DOE Joint Genome Institute"/>
            <person name="Haitjema C.H."/>
            <person name="Gilmore S.P."/>
            <person name="Henske J.K."/>
            <person name="Solomon K.V."/>
            <person name="De Groot R."/>
            <person name="Kuo A."/>
            <person name="Mondo S.J."/>
            <person name="Salamov A.A."/>
            <person name="Labutti K."/>
            <person name="Zhao Z."/>
            <person name="Chiniquy J."/>
            <person name="Barry K."/>
            <person name="Brewer H.M."/>
            <person name="Purvine S.O."/>
            <person name="Wright A.T."/>
            <person name="Boxma B."/>
            <person name="Van Alen T."/>
            <person name="Hackstein J.H."/>
            <person name="Baker S.E."/>
            <person name="Grigoriev I.V."/>
            <person name="O'Malley M.A."/>
        </authorList>
    </citation>
    <scope>NUCLEOTIDE SEQUENCE [LARGE SCALE GENOMIC DNA]</scope>
    <source>
        <strain evidence="3">finn</strain>
    </source>
</reference>
<dbReference type="SUPFAM" id="SSF53448">
    <property type="entry name" value="Nucleotide-diphospho-sugar transferases"/>
    <property type="match status" value="1"/>
</dbReference>
<dbReference type="Pfam" id="PF08757">
    <property type="entry name" value="CotH"/>
    <property type="match status" value="1"/>
</dbReference>
<keyword evidence="3" id="KW-1185">Reference proteome</keyword>
<evidence type="ECO:0000313" key="3">
    <source>
        <dbReference type="Proteomes" id="UP000193719"/>
    </source>
</evidence>
<name>A0A1Y1VFZ2_9FUNG</name>
<proteinExistence type="predicted"/>
<dbReference type="Proteomes" id="UP000193719">
    <property type="component" value="Unassembled WGS sequence"/>
</dbReference>
<dbReference type="Pfam" id="PF13641">
    <property type="entry name" value="Glyco_tranf_2_3"/>
    <property type="match status" value="1"/>
</dbReference>
<feature type="transmembrane region" description="Helical" evidence="1">
    <location>
        <begin position="1219"/>
        <end position="1241"/>
    </location>
</feature>
<keyword evidence="1" id="KW-1133">Transmembrane helix</keyword>